<feature type="coiled-coil region" evidence="6">
    <location>
        <begin position="4121"/>
        <end position="4155"/>
    </location>
</feature>
<accession>A0A1B6CTW0</accession>
<feature type="coiled-coil region" evidence="6">
    <location>
        <begin position="3623"/>
        <end position="3694"/>
    </location>
</feature>
<dbReference type="GO" id="GO:0034993">
    <property type="term" value="C:meiotic nuclear membrane microtubule tethering complex"/>
    <property type="evidence" value="ECO:0007669"/>
    <property type="project" value="TreeGrafter"/>
</dbReference>
<feature type="coiled-coil region" evidence="6">
    <location>
        <begin position="721"/>
        <end position="771"/>
    </location>
</feature>
<keyword evidence="3" id="KW-0677">Repeat</keyword>
<evidence type="ECO:0000256" key="3">
    <source>
        <dbReference type="ARBA" id="ARBA00022737"/>
    </source>
</evidence>
<dbReference type="FunFam" id="1.20.58.60:FF:000188">
    <property type="entry name" value="Uncharacterized protein, isoform D"/>
    <property type="match status" value="1"/>
</dbReference>
<evidence type="ECO:0000256" key="4">
    <source>
        <dbReference type="ARBA" id="ARBA00022989"/>
    </source>
</evidence>
<feature type="coiled-coil region" evidence="6">
    <location>
        <begin position="796"/>
        <end position="830"/>
    </location>
</feature>
<dbReference type="FunFam" id="1.20.58.60:FF:000230">
    <property type="entry name" value="Uncharacterized protein, isoform D"/>
    <property type="match status" value="1"/>
</dbReference>
<keyword evidence="4" id="KW-1133">Transmembrane helix</keyword>
<proteinExistence type="predicted"/>
<dbReference type="FunFam" id="1.20.58.60:FF:000169">
    <property type="entry name" value="nesprin-1 isoform X1"/>
    <property type="match status" value="1"/>
</dbReference>
<dbReference type="Pfam" id="PF25034">
    <property type="entry name" value="Spectrin_SYNE1"/>
    <property type="match status" value="1"/>
</dbReference>
<dbReference type="InterPro" id="IPR018159">
    <property type="entry name" value="Spectrin/alpha-actinin"/>
</dbReference>
<feature type="coiled-coil region" evidence="6">
    <location>
        <begin position="2541"/>
        <end position="2571"/>
    </location>
</feature>
<dbReference type="EMBL" id="GEDC01020319">
    <property type="protein sequence ID" value="JAS16979.1"/>
    <property type="molecule type" value="Transcribed_RNA"/>
</dbReference>
<evidence type="ECO:0000256" key="1">
    <source>
        <dbReference type="ARBA" id="ARBA00004370"/>
    </source>
</evidence>
<dbReference type="InterPro" id="IPR052403">
    <property type="entry name" value="LINC-complex_assoc"/>
</dbReference>
<feature type="coiled-coil region" evidence="6">
    <location>
        <begin position="4000"/>
        <end position="4038"/>
    </location>
</feature>
<dbReference type="GO" id="GO:0005640">
    <property type="term" value="C:nuclear outer membrane"/>
    <property type="evidence" value="ECO:0007669"/>
    <property type="project" value="TreeGrafter"/>
</dbReference>
<feature type="coiled-coil region" evidence="6">
    <location>
        <begin position="865"/>
        <end position="918"/>
    </location>
</feature>
<evidence type="ECO:0000256" key="6">
    <source>
        <dbReference type="SAM" id="Coils"/>
    </source>
</evidence>
<protein>
    <recommendedName>
        <fullName evidence="7">Nesprin-1 spectrin repeats region domain-containing protein</fullName>
    </recommendedName>
</protein>
<sequence length="4810" mass="551660">TIEMENWLSLAESKLNLPEEERIEFFQDLSVWKDKHQLLGETGSFLIATSEDQVAVELKDRFLSINNRWEQLFPHVKQYMHAGDILRNRKEYRSGVDRLQSWLCNAETVLNSSQLSSTEKIKAYGQQLQVLHGEIEDMEELFKNISKRFQTLIQDLSREEVDRMMNTLKKEKEDLVRVRALIPMQIHLFHQILVQHESLEAGQVEIGQWLDSAEALLASQTLAGGKEAVQSQLDRHKSFFSRMLYYKSMLDSKNKVYHNIIKSLDKSEGIDTEEFIKKMKALNDRFGSVSQKAVQWEQKLSEAIRCWHNFKEIERVMTDWLNTADKLIAEKHIDSKQTVENHKSFFEHVNERWLHELVNAAQDLTNCLPVEQHPPVFEVAHKLQGRWKETLAFAPLHLVRLEFRLDENTFGQYVKEMEKELNIETQAFNKNENVDSILNRNKECFVSGKIVSEVKRCITNMKKVSSTWKGTGGEDLEAGARRAEAQWESLSARAKLLRDQLQQIPDQWILYREKFSQMEKWMDAVDISVKNILKDLVTAEEFEKEKLVFQGICCEVDGKREDMKWLVQTLDAISAHSIDSSEEQEKLQALIARYKNLIPTIEMTVTRTELYSKCYSYKKEVEEVCHLLEKVKESALPKPETLVSVDTLLKQQETAVAQLDAQRGNIVSMLQRGKDLSKDNAAPIFVKEQVKSLETEWNQAYNQTLEKLNTLKGTQKVWATYQEQKNEILSLLDRADKELKQVGSGKSSKHISDELKNKQELNKALREATEIMLRRLRDLGNNLASVAAPEKKTVVIKEVTEIENRLQVTLEKVQKRVEVLEEMAGRWNQLQKEVIAVKTWSNEAPAAIQHIKTLEAAPQDKLSKAQLLKAQLEERERLIHQLNKEAEELIEDGETEEAQKLRAELSILYQSVAGLKEEIGQQDAALQKETVTWQKYQENVENIKPWLDQAELHVAMGTSKPTNLEDARKQLRLIQIFEEECIEHSKELQMLYILSNDLPTQSSARDQADALQSRYQSVYATMAERNVKIAKLVALWEEMEDTAFQMEEWLQKPEFAEILNSEISPGTMTEDDIKRELAKLREMNNELGTAQADMSSLNQTADIVAQGLALEGATLIKNRIVELKANSVKLAEAIRHRANILSDALASRQEFGAYMGKFSDWLGLMESSVSETSDAIMPEDIDTTVQTLHALLQEHSEKQPAIVAIYENVKKMTNGAVPEEANKLHTTYTALSARYQDLEDRLHAKRQALEKWSELLDWSKGAIQHLDHVRYQIEANEPLETVESELKKITIEINTWIDTARGVDILCEQSGTDIKGKSARSTLQELADKANSLQSQMNSKKELVAQIGKQWSDFQQMQQNLSEGLLATQELVQEVVFSANNCSKLAGAITELDGVWENHNKTRPMKDQLSSDGRKLMAEDEKNVTTIQTILGSIDSNWDKVNEIIKDKRALMTDVNAAWNQFCQAKQKFQSSLLTVQEAQAAIDEIPNDAIQATMSFEKFKKALEALKKSKGFLELMTSKAHAISKQAKEIENFDVSDVNKELELSNKTFLDTQNSLNQKVQEAEAQMIIWKQIDEAKNELLQWLGETNAALTDALENIADTEMGDVRLSAYKNDIESKQNLRGSIQAKTVQLLKLNNAESIPTLVSLNKLLEEEFEDLSDIANKLEDKTKSFGQSEKKVKDDIKRVGDKVGKIREKLLKCDNLTGENVKILDRLKTCQSLKADINYMHSDMDSINKSVDEIKKNFPSFSDSAVVKELNSLNKRYSGVVSHSNKIEKTLISFLTKYHREKLAALQRSISTYKEKLLWCQPEPSSDRYNLEAKISSLQDVQDGLGDCEGKKKELDDSLDMLKSVGGDVNVLELKDERDIIANDLSQLRNNFSATKLALEGNVELWKDYEEKSERISAWLRDVEGQVRAHGGTHSDLAIVKNKIQEMIDFKTKIASMEPDLNEVEKLGELMLKQSPDARVGHFVGQLVSRYQAVVKFVNTCVDRLQALNKNQELYNDAIKKSEVWLADADKKLAKFDEALKAGAKPSLYQEKLEELKSFTEQREAGQCLLNKAVERGEALFSDITPANRDVVRAQLRGIRDSSEALIDKSNAITKRIEGMLIQRSSFDDSYSQVTKWLEDADKKIGDKLELKPSLQDKKLVLHSYRAIAQDVNSHQAIFKQLQEKIAIISDSEASSRFDDILNRYDDVLKKIEKRVSVSEKHVADHESYRQALEKSKDFLNTLVTEEEKSEKDSVEAKLAIIENLLLQKEDGDKLLGVCDEKIKLVLQQTDKSGHAILLAELDKQKNAWNSFIGRCNNTVEALRQQCSRWTEFEDNIEDMTTWLKQKESQVKDQSLKSTQEAKQSHLVRLRSLEEEILKKVDDITVLQSGCVEAEPQLTDKVSKISTRYQALRNQTKEAVSRYDQFVKEHSQFNTSNAAFLGWLKKVQSELKDHCEVVGDLAILQERQKKLRELGDIRSKESADFEELIEKGEKLYAHTSPDGREIIRQQLRTLRTLWDSFSEELQSGTHRLDQCLLQFAEFSLAQEQLTKWLKGVEKAMQQHTELKATLQEKRAQLQNHKIMHQEITSHQQLVESVCDKAQQLVDQTQDKSLNVYLQSIKQLFQNIVIKSQDLLDNLGESVEKHNSFSNQCEDIKDWLNKERDKVGECNDVAGEKADIKQRLETIQLLKKNIAEGDKKFSDLKSLFEIVSHSTTPKGIEQLERELKQIEEGRKQHLALIETVENNLQGVLKEWLDFETQLDAKTKWFRATEVAFRDQQLQATLEQKEQQLAAFKDKRKLITDKESEIDTFVDKSHALLHASGADKIKSLISQISNRYQLLHVLSKEVINRWQGLLEDHRSYQDKLDETNTWLQPLEEQLDSLRNSPSTSNVEQRALKLQTLVSEQEQVAHRLTTLSAMGERLYPDTAAPGRETIRQQLREIRDRCDLLAEGIKEQQKIQDAQAIQWSSYQESLLQTQAWLESMEKNLEQDSLTTLTAPQEIRSKLIKQKAVLQEVLSHKRVIEMLSEKAQALTKQDKSKNVSDVVQNINKRYELLVDKLLTTITQLEDSLDAFQQFVELQKSHQDYQKQLWDRLSGFTDYSGNKPALQARLVKVIEVQDGLPEGSARLQAMETHIANKASKIPPRARETMERDLNNLRFEFGKFSSALTDVRQGIEGRLSQWAQYEGSMDRLLAWLTESETALKNYVPQNTLEEKQDQLTKYQSMLVSLRQNEAELDKMADDSSELIQLSGEAKISVSVQQITSRFQSIQTTAKEIVKKCEQAVDDHEVFNGKYHECLEWLTAAQDRYQSCRNGNASATQQDLMDQITKLNSLLAERSASALLLNATVELGEKMYSTTAMEGREYIRSQIDELQQSMEVLHDGVSSMERELQAKLSRWSGFEECSESLQKWLMEAEASLPEEPELKATLDEKRAQLQVYRAVLHDATIHNQDVVKLRDKIESLPEHNLQIEQQLSAITQQHAKILKRAQAFVQKYEEIVSNHQQYSKAVMEAQEWLDATHNTVLLWGDTDQERISLHTNLERLKNLLLSLPEEEHRVTGIRVLGEKVLPGTIDYGQVNIRAQIDSSQQDWEGLLSAVKTTMEALEAKLQLWSDYEALKDQCLIWLRETDTKLHAVDLKATCQEKKEQLEVLKALQGEVRAKELEMDSVTERAQQLHKPTTRNSQITELAQKYQQVSSKVKDLNTRWQQYVNSHLEFDSHVAETAQWLEGIKSKLEYCSDLSASSQKDLEGKLETIQDLLLYKEEGFTRIQTSVELAQSVLANTAPNGHQQINDALAGLQEQWSVVASKMAETKTILDDSIHKWAGFLENIQQLNKTVEYLEAMYEEINPFQTTMSEKRAQLERIKHLDEKARCEKIEVESLKSKATEMLASGQQSHAATQAQEILHKFDILAEKIKVLLSEREDQYRDHRVYKEAHDELIAWLTRAREKIPSMKQRSLSDKLAIENAVAPLEALLNKQAQGELLVEHVQNTGEVVIASSSPQGQEVIRNEVRALTESFNNLFKDIKQQKEQLEATVIQWRDYKEEYERLSDWLQQMDILVKAQKTALLSTVQEKAKQVEDVKDILLKLEKGQEQIEKFNQTASGLLSSHLDTYVNNQLRHLNSRYQVQVNLAKDVQKKVEANYEQHKQYEDNLQKARAWIENAKEVIRECSQASSNSSRDVLQARLQQIQDLLRNREEGQSLIHATVNCGEKVLRNTKSDGKEIINNALKEIQNDWERIVRKISTAKVNLETSLLQWADYSSSYSQLQQWISDRESKLQQVCEQKVSKAKKGQASGLSSLAIGERKATLRQTSSIMQDIVSFEPMIQSVTSKAEDLQQAAPASEISSKYETLTKTAKELYAKQKETVEKHQAFIDAGNEFGQWLRAAKERLGKCAEPTGDKEALSGKATQLKVLQSELPEGEEKLQKALQQGEVTCAVAEPADKEVIEEEVAILQEEFDNYAESLAKTKTLLELGIVRWTEYEEQHKEATEWLTQTELLVQSFNKLQDSLEEKKNVLEQFQLHLQTLFDWQKELDRLNMKAQVLLETCADTRISNAVTQMTTKYNALLSLAKEQMRRLELHYQEHQQHSTLYQECQDWVYRTRDKVNECQEIPTTLQEVNNRLQSVKAIRQTLEQGQNRLRYALELKERVILNTEVNGAAKIQEDTESLQQELEKLMQDVQDLRQKLTNRATQLEEIHKAGKLLAEWLDEMEGKMNHDDSLLFNDLSEKRATLEKFRSLSREINSHKELVDRVKNRLADDTTIPIKDFQPNLIRFEKLQDILGQKIANLEIQVKDHEAYYNAQSEALDWVRKTRIAVQQCG</sequence>
<dbReference type="CDD" id="cd00176">
    <property type="entry name" value="SPEC"/>
    <property type="match status" value="7"/>
</dbReference>
<dbReference type="Pfam" id="PF00435">
    <property type="entry name" value="Spectrin"/>
    <property type="match status" value="3"/>
</dbReference>
<gene>
    <name evidence="8" type="ORF">g.43533</name>
</gene>
<organism evidence="8">
    <name type="scientific">Clastoptera arizonana</name>
    <name type="common">Arizona spittle bug</name>
    <dbReference type="NCBI Taxonomy" id="38151"/>
    <lineage>
        <taxon>Eukaryota</taxon>
        <taxon>Metazoa</taxon>
        <taxon>Ecdysozoa</taxon>
        <taxon>Arthropoda</taxon>
        <taxon>Hexapoda</taxon>
        <taxon>Insecta</taxon>
        <taxon>Pterygota</taxon>
        <taxon>Neoptera</taxon>
        <taxon>Paraneoptera</taxon>
        <taxon>Hemiptera</taxon>
        <taxon>Auchenorrhyncha</taxon>
        <taxon>Cercopoidea</taxon>
        <taxon>Clastopteridae</taxon>
        <taxon>Clastoptera</taxon>
    </lineage>
</organism>
<dbReference type="FunFam" id="1.20.58.60:FF:000219">
    <property type="entry name" value="Uncharacterized protein, isoform J"/>
    <property type="match status" value="1"/>
</dbReference>
<feature type="coiled-coil region" evidence="6">
    <location>
        <begin position="4605"/>
        <end position="4686"/>
    </location>
</feature>
<evidence type="ECO:0000313" key="8">
    <source>
        <dbReference type="EMBL" id="JAS16979.1"/>
    </source>
</evidence>
<dbReference type="InterPro" id="IPR002017">
    <property type="entry name" value="Spectrin_repeat"/>
</dbReference>
<reference evidence="8" key="1">
    <citation type="submission" date="2015-12" db="EMBL/GenBank/DDBJ databases">
        <title>De novo transcriptome assembly of four potential Pierce s Disease insect vectors from Arizona vineyards.</title>
        <authorList>
            <person name="Tassone E.E."/>
        </authorList>
    </citation>
    <scope>NUCLEOTIDE SEQUENCE</scope>
</reference>
<dbReference type="PANTHER" id="PTHR47535">
    <property type="entry name" value="MUSCLE-SPECIFIC PROTEIN 300 KDA, ISOFORM G"/>
    <property type="match status" value="1"/>
</dbReference>
<feature type="non-terminal residue" evidence="8">
    <location>
        <position position="1"/>
    </location>
</feature>
<dbReference type="Gene3D" id="1.20.58.60">
    <property type="match status" value="22"/>
</dbReference>
<evidence type="ECO:0000259" key="7">
    <source>
        <dbReference type="Pfam" id="PF25034"/>
    </source>
</evidence>
<evidence type="ECO:0000256" key="2">
    <source>
        <dbReference type="ARBA" id="ARBA00022692"/>
    </source>
</evidence>
<keyword evidence="5" id="KW-0472">Membrane</keyword>
<dbReference type="PANTHER" id="PTHR47535:SF1">
    <property type="entry name" value="NESPRIN-1"/>
    <property type="match status" value="1"/>
</dbReference>
<feature type="domain" description="Nesprin-1 spectrin repeats region" evidence="7">
    <location>
        <begin position="3"/>
        <end position="81"/>
    </location>
</feature>
<keyword evidence="2" id="KW-0812">Transmembrane</keyword>
<feature type="coiled-coil region" evidence="6">
    <location>
        <begin position="1221"/>
        <end position="1255"/>
    </location>
</feature>
<feature type="coiled-coil region" evidence="6">
    <location>
        <begin position="2707"/>
        <end position="2734"/>
    </location>
</feature>
<keyword evidence="6" id="KW-0175">Coiled coil</keyword>
<dbReference type="InterPro" id="IPR057057">
    <property type="entry name" value="Spectrin_SYNE1"/>
</dbReference>
<feature type="coiled-coil region" evidence="6">
    <location>
        <begin position="1073"/>
        <end position="1100"/>
    </location>
</feature>
<dbReference type="FunFam" id="1.20.58.60:FF:000186">
    <property type="entry name" value="nesprin-1 isoform X3"/>
    <property type="match status" value="1"/>
</dbReference>
<dbReference type="GO" id="GO:0051015">
    <property type="term" value="F:actin filament binding"/>
    <property type="evidence" value="ECO:0007669"/>
    <property type="project" value="TreeGrafter"/>
</dbReference>
<feature type="coiled-coil region" evidence="6">
    <location>
        <begin position="121"/>
        <end position="178"/>
    </location>
</feature>
<comment type="subcellular location">
    <subcellularLocation>
        <location evidence="1">Membrane</location>
    </subcellularLocation>
</comment>
<dbReference type="GO" id="GO:0005737">
    <property type="term" value="C:cytoplasm"/>
    <property type="evidence" value="ECO:0007669"/>
    <property type="project" value="TreeGrafter"/>
</dbReference>
<evidence type="ECO:0000256" key="5">
    <source>
        <dbReference type="ARBA" id="ARBA00023136"/>
    </source>
</evidence>
<dbReference type="GO" id="GO:0007097">
    <property type="term" value="P:nuclear migration"/>
    <property type="evidence" value="ECO:0007669"/>
    <property type="project" value="TreeGrafter"/>
</dbReference>
<feature type="coiled-coil region" evidence="6">
    <location>
        <begin position="2765"/>
        <end position="2792"/>
    </location>
</feature>
<dbReference type="SMART" id="SM00150">
    <property type="entry name" value="SPEC"/>
    <property type="match status" value="28"/>
</dbReference>
<dbReference type="SUPFAM" id="SSF46966">
    <property type="entry name" value="Spectrin repeat"/>
    <property type="match status" value="30"/>
</dbReference>
<feature type="non-terminal residue" evidence="8">
    <location>
        <position position="4810"/>
    </location>
</feature>
<feature type="coiled-coil region" evidence="6">
    <location>
        <begin position="4400"/>
        <end position="4453"/>
    </location>
</feature>
<name>A0A1B6CTW0_9HEMI</name>